<dbReference type="RefSeq" id="WP_210025384.1">
    <property type="nucleotide sequence ID" value="NZ_JAGINU010000001.1"/>
</dbReference>
<keyword evidence="10" id="KW-1185">Reference proteome</keyword>
<feature type="transmembrane region" description="Helical" evidence="7">
    <location>
        <begin position="417"/>
        <end position="447"/>
    </location>
</feature>
<feature type="transmembrane region" description="Helical" evidence="7">
    <location>
        <begin position="676"/>
        <end position="694"/>
    </location>
</feature>
<dbReference type="Proteomes" id="UP001519295">
    <property type="component" value="Unassembled WGS sequence"/>
</dbReference>
<dbReference type="PANTHER" id="PTHR30572">
    <property type="entry name" value="MEMBRANE COMPONENT OF TRANSPORTER-RELATED"/>
    <property type="match status" value="1"/>
</dbReference>
<organism evidence="9 10">
    <name type="scientific">Pseudonocardia parietis</name>
    <dbReference type="NCBI Taxonomy" id="570936"/>
    <lineage>
        <taxon>Bacteria</taxon>
        <taxon>Bacillati</taxon>
        <taxon>Actinomycetota</taxon>
        <taxon>Actinomycetes</taxon>
        <taxon>Pseudonocardiales</taxon>
        <taxon>Pseudonocardiaceae</taxon>
        <taxon>Pseudonocardia</taxon>
    </lineage>
</organism>
<feature type="transmembrane region" description="Helical" evidence="7">
    <location>
        <begin position="336"/>
        <end position="356"/>
    </location>
</feature>
<accession>A0ABS4VNH2</accession>
<feature type="transmembrane region" description="Helical" evidence="7">
    <location>
        <begin position="632"/>
        <end position="656"/>
    </location>
</feature>
<evidence type="ECO:0000256" key="3">
    <source>
        <dbReference type="ARBA" id="ARBA00022692"/>
    </source>
</evidence>
<evidence type="ECO:0000313" key="9">
    <source>
        <dbReference type="EMBL" id="MBP2365474.1"/>
    </source>
</evidence>
<keyword evidence="4 7" id="KW-1133">Transmembrane helix</keyword>
<feature type="domain" description="ABC3 transporter permease C-terminal" evidence="8">
    <location>
        <begin position="247"/>
        <end position="366"/>
    </location>
</feature>
<evidence type="ECO:0000259" key="8">
    <source>
        <dbReference type="Pfam" id="PF02687"/>
    </source>
</evidence>
<evidence type="ECO:0000313" key="10">
    <source>
        <dbReference type="Proteomes" id="UP001519295"/>
    </source>
</evidence>
<feature type="domain" description="ABC3 transporter permease C-terminal" evidence="8">
    <location>
        <begin position="590"/>
        <end position="703"/>
    </location>
</feature>
<feature type="transmembrane region" description="Helical" evidence="7">
    <location>
        <begin position="292"/>
        <end position="316"/>
    </location>
</feature>
<sequence length="710" mass="68672">MNPATRAAVAGARRSPRRLLLTGLAVLVATVFAAGAVLLTATLREDLTDGASSLPDGATFAVEAGGSHGGSTAAAAATTAVVDRLGAVPGVSAVSASRSGPVPVVAGGASGSWMLTTDPMTGPLHDLAPVTAGSLPADPGEALLGAGTAERTGLGPGDTVGIGDRTLTVAGVVPARSEYGDLLVVPDGDPAAAGLYGTRIAVAGSPDPAALTATPGVTQVRTADEQRAADLASASASANALLAGLSVFVALALVAAAVVVASTFRIVLARRARELALLRCVGASRGQVTRSVLAEAALTGLVAGLAGALVAVAGGWAALAAAGAAGADVPALSVPWGRLAGCVLLAVVVTVLAALAPARAAGRTPPVVALGAADATGARAPRAWVRLPLAGAALVLAVVTAAAGIDAGEPLLGTAAAALSGMLVFAALVVTGPFVVSGAAALVAPAVARRAPGRIAVANARRMSRRTAAMTTVLSLGVGLTAALLVGVAGASADARASIERNYPADIVVFPGPGEQDVPALAARLDAAPELTARAERGTVLVDPVPGADPVAVRTVVVREAGDASVTFTAELREQTESAVGTVRGIGLGLVGVTLFVAVVGVGVTLALSVSERTREIALLRTVGLSRAGARRAVAAEAALAGAVAAVLGVVLGGVYGVLALQATGIGSVTGLPVGQLAGVAAGVVAVAVVSSVGPMRRAGRIELAHGVVA</sequence>
<protein>
    <submittedName>
        <fullName evidence="9">ABC transport system permease protein</fullName>
    </submittedName>
</protein>
<feature type="transmembrane region" description="Helical" evidence="7">
    <location>
        <begin position="586"/>
        <end position="611"/>
    </location>
</feature>
<dbReference type="Pfam" id="PF02687">
    <property type="entry name" value="FtsX"/>
    <property type="match status" value="2"/>
</dbReference>
<name>A0ABS4VNH2_9PSEU</name>
<proteinExistence type="inferred from homology"/>
<comment type="similarity">
    <text evidence="6">Belongs to the ABC-4 integral membrane protein family.</text>
</comment>
<feature type="transmembrane region" description="Helical" evidence="7">
    <location>
        <begin position="468"/>
        <end position="493"/>
    </location>
</feature>
<gene>
    <name evidence="9" type="ORF">JOF36_001170</name>
</gene>
<keyword evidence="3 7" id="KW-0812">Transmembrane</keyword>
<keyword evidence="5 7" id="KW-0472">Membrane</keyword>
<dbReference type="InterPro" id="IPR050250">
    <property type="entry name" value="Macrolide_Exporter_MacB"/>
</dbReference>
<evidence type="ECO:0000256" key="7">
    <source>
        <dbReference type="SAM" id="Phobius"/>
    </source>
</evidence>
<dbReference type="InterPro" id="IPR003838">
    <property type="entry name" value="ABC3_permease_C"/>
</dbReference>
<keyword evidence="2" id="KW-1003">Cell membrane</keyword>
<evidence type="ECO:0000256" key="5">
    <source>
        <dbReference type="ARBA" id="ARBA00023136"/>
    </source>
</evidence>
<comment type="caution">
    <text evidence="9">The sequence shown here is derived from an EMBL/GenBank/DDBJ whole genome shotgun (WGS) entry which is preliminary data.</text>
</comment>
<reference evidence="9 10" key="1">
    <citation type="submission" date="2021-03" db="EMBL/GenBank/DDBJ databases">
        <title>Sequencing the genomes of 1000 actinobacteria strains.</title>
        <authorList>
            <person name="Klenk H.-P."/>
        </authorList>
    </citation>
    <scope>NUCLEOTIDE SEQUENCE [LARGE SCALE GENOMIC DNA]</scope>
    <source>
        <strain evidence="9 10">DSM 45256</strain>
    </source>
</reference>
<feature type="transmembrane region" description="Helical" evidence="7">
    <location>
        <begin position="241"/>
        <end position="268"/>
    </location>
</feature>
<comment type="subcellular location">
    <subcellularLocation>
        <location evidence="1">Cell membrane</location>
        <topology evidence="1">Multi-pass membrane protein</topology>
    </subcellularLocation>
</comment>
<evidence type="ECO:0000256" key="2">
    <source>
        <dbReference type="ARBA" id="ARBA00022475"/>
    </source>
</evidence>
<dbReference type="PANTHER" id="PTHR30572:SF4">
    <property type="entry name" value="ABC TRANSPORTER PERMEASE YTRF"/>
    <property type="match status" value="1"/>
</dbReference>
<evidence type="ECO:0000256" key="1">
    <source>
        <dbReference type="ARBA" id="ARBA00004651"/>
    </source>
</evidence>
<evidence type="ECO:0000256" key="6">
    <source>
        <dbReference type="ARBA" id="ARBA00038076"/>
    </source>
</evidence>
<feature type="transmembrane region" description="Helical" evidence="7">
    <location>
        <begin position="387"/>
        <end position="405"/>
    </location>
</feature>
<evidence type="ECO:0000256" key="4">
    <source>
        <dbReference type="ARBA" id="ARBA00022989"/>
    </source>
</evidence>
<dbReference type="EMBL" id="JAGINU010000001">
    <property type="protein sequence ID" value="MBP2365474.1"/>
    <property type="molecule type" value="Genomic_DNA"/>
</dbReference>